<dbReference type="EMBL" id="JAACXV010002434">
    <property type="protein sequence ID" value="KAF7277384.1"/>
    <property type="molecule type" value="Genomic_DNA"/>
</dbReference>
<gene>
    <name evidence="1" type="ORF">GWI33_007983</name>
</gene>
<comment type="caution">
    <text evidence="1">The sequence shown here is derived from an EMBL/GenBank/DDBJ whole genome shotgun (WGS) entry which is preliminary data.</text>
</comment>
<keyword evidence="2" id="KW-1185">Reference proteome</keyword>
<organism evidence="1 2">
    <name type="scientific">Rhynchophorus ferrugineus</name>
    <name type="common">Red palm weevil</name>
    <name type="synonym">Curculio ferrugineus</name>
    <dbReference type="NCBI Taxonomy" id="354439"/>
    <lineage>
        <taxon>Eukaryota</taxon>
        <taxon>Metazoa</taxon>
        <taxon>Ecdysozoa</taxon>
        <taxon>Arthropoda</taxon>
        <taxon>Hexapoda</taxon>
        <taxon>Insecta</taxon>
        <taxon>Pterygota</taxon>
        <taxon>Neoptera</taxon>
        <taxon>Endopterygota</taxon>
        <taxon>Coleoptera</taxon>
        <taxon>Polyphaga</taxon>
        <taxon>Cucujiformia</taxon>
        <taxon>Curculionidae</taxon>
        <taxon>Dryophthorinae</taxon>
        <taxon>Rhynchophorus</taxon>
    </lineage>
</organism>
<sequence>MIVPSGRASYQFPRLRRPSPLLSLILFILRTSDMCVLVTYKQGLEKFIPSSSEFPERDSIKWDYVYSASRAINSEFKTDSLRRLHTEWDGPVRVRGRMWRRGGAEGKYRRSY</sequence>
<name>A0A834ICY0_RHYFE</name>
<evidence type="ECO:0000313" key="1">
    <source>
        <dbReference type="EMBL" id="KAF7277384.1"/>
    </source>
</evidence>
<proteinExistence type="predicted"/>
<protein>
    <submittedName>
        <fullName evidence="1">Uncharacterized protein</fullName>
    </submittedName>
</protein>
<accession>A0A834ICY0</accession>
<evidence type="ECO:0000313" key="2">
    <source>
        <dbReference type="Proteomes" id="UP000625711"/>
    </source>
</evidence>
<dbReference type="Proteomes" id="UP000625711">
    <property type="component" value="Unassembled WGS sequence"/>
</dbReference>
<reference evidence="1" key="1">
    <citation type="submission" date="2020-08" db="EMBL/GenBank/DDBJ databases">
        <title>Genome sequencing and assembly of the red palm weevil Rhynchophorus ferrugineus.</title>
        <authorList>
            <person name="Dias G.B."/>
            <person name="Bergman C.M."/>
            <person name="Manee M."/>
        </authorList>
    </citation>
    <scope>NUCLEOTIDE SEQUENCE</scope>
    <source>
        <strain evidence="1">AA-2017</strain>
        <tissue evidence="1">Whole larva</tissue>
    </source>
</reference>
<dbReference type="AlphaFoldDB" id="A0A834ICY0"/>